<dbReference type="Proteomes" id="UP000051086">
    <property type="component" value="Unassembled WGS sequence"/>
</dbReference>
<keyword evidence="3" id="KW-1185">Reference proteome</keyword>
<dbReference type="RefSeq" id="WP_058241900.1">
    <property type="nucleotide sequence ID" value="NZ_CYSB01000025.1"/>
</dbReference>
<accession>A0A0P1FY56</accession>
<proteinExistence type="predicted"/>
<evidence type="ECO:0000313" key="3">
    <source>
        <dbReference type="Proteomes" id="UP000051086"/>
    </source>
</evidence>
<evidence type="ECO:0000313" key="4">
    <source>
        <dbReference type="Proteomes" id="UP000051887"/>
    </source>
</evidence>
<dbReference type="EMBL" id="CYSC01000007">
    <property type="protein sequence ID" value="CUH70560.1"/>
    <property type="molecule type" value="Genomic_DNA"/>
</dbReference>
<organism evidence="2 4">
    <name type="scientific">Thalassovita autumnalis</name>
    <dbReference type="NCBI Taxonomy" id="2072972"/>
    <lineage>
        <taxon>Bacteria</taxon>
        <taxon>Pseudomonadati</taxon>
        <taxon>Pseudomonadota</taxon>
        <taxon>Alphaproteobacteria</taxon>
        <taxon>Rhodobacterales</taxon>
        <taxon>Roseobacteraceae</taxon>
        <taxon>Thalassovita</taxon>
    </lineage>
</organism>
<dbReference type="Proteomes" id="UP000051887">
    <property type="component" value="Unassembled WGS sequence"/>
</dbReference>
<gene>
    <name evidence="1" type="ORF">TL5118_01356</name>
    <name evidence="2" type="ORF">TL5120_00337</name>
</gene>
<evidence type="ECO:0000313" key="2">
    <source>
        <dbReference type="EMBL" id="CUH70560.1"/>
    </source>
</evidence>
<reference evidence="1 3" key="1">
    <citation type="submission" date="2015-09" db="EMBL/GenBank/DDBJ databases">
        <authorList>
            <person name="Rodrigo-Torres L."/>
            <person name="Arahal D.R."/>
        </authorList>
    </citation>
    <scope>NUCLEOTIDE SEQUENCE [LARGE SCALE GENOMIC DNA]</scope>
    <source>
        <strain evidence="1 3">CECT 5118</strain>
    </source>
</reference>
<name>A0A0P1FY56_9RHOB</name>
<dbReference type="EMBL" id="CYSB01000025">
    <property type="protein sequence ID" value="CUH65553.1"/>
    <property type="molecule type" value="Genomic_DNA"/>
</dbReference>
<sequence>MTVSFKILAKEDIVYFRYSGHIRAGETKALLAELTVDPDYHPKLQQLADFTEVISVELDYAKAMQAMRTTLAELKQVDYPPTPIYLAPTDVAMSFAKMICHLWDGLPMPQPIICETTDEALRFLDDPDGTLRQVISSPLLH</sequence>
<dbReference type="AlphaFoldDB" id="A0A0P1FY56"/>
<evidence type="ECO:0000313" key="1">
    <source>
        <dbReference type="EMBL" id="CUH65553.1"/>
    </source>
</evidence>
<dbReference type="OrthoDB" id="7877306at2"/>
<protein>
    <recommendedName>
        <fullName evidence="5">STAS/SEC14 domain-containing protein</fullName>
    </recommendedName>
</protein>
<evidence type="ECO:0008006" key="5">
    <source>
        <dbReference type="Google" id="ProtNLM"/>
    </source>
</evidence>
<reference evidence="2 4" key="2">
    <citation type="submission" date="2015-09" db="EMBL/GenBank/DDBJ databases">
        <authorList>
            <consortium name="Swine Surveillance"/>
        </authorList>
    </citation>
    <scope>NUCLEOTIDE SEQUENCE [LARGE SCALE GENOMIC DNA]</scope>
    <source>
        <strain evidence="2 4">5120</strain>
    </source>
</reference>